<gene>
    <name evidence="5" type="ORF">Voc01_024160</name>
</gene>
<dbReference type="PANTHER" id="PTHR43283">
    <property type="entry name" value="BETA-LACTAMASE-RELATED"/>
    <property type="match status" value="1"/>
</dbReference>
<evidence type="ECO:0000313" key="5">
    <source>
        <dbReference type="EMBL" id="GIJ67499.1"/>
    </source>
</evidence>
<feature type="signal peptide" evidence="3">
    <location>
        <begin position="1"/>
        <end position="18"/>
    </location>
</feature>
<reference evidence="5" key="1">
    <citation type="submission" date="2021-01" db="EMBL/GenBank/DDBJ databases">
        <title>Whole genome shotgun sequence of Virgisporangium ochraceum NBRC 16418.</title>
        <authorList>
            <person name="Komaki H."/>
            <person name="Tamura T."/>
        </authorList>
    </citation>
    <scope>NUCLEOTIDE SEQUENCE</scope>
    <source>
        <strain evidence="5">NBRC 16418</strain>
    </source>
</reference>
<dbReference type="PROSITE" id="PS51257">
    <property type="entry name" value="PROKAR_LIPOPROTEIN"/>
    <property type="match status" value="1"/>
</dbReference>
<dbReference type="InterPro" id="IPR006311">
    <property type="entry name" value="TAT_signal"/>
</dbReference>
<feature type="region of interest" description="Disordered" evidence="2">
    <location>
        <begin position="19"/>
        <end position="44"/>
    </location>
</feature>
<organism evidence="5 6">
    <name type="scientific">Virgisporangium ochraceum</name>
    <dbReference type="NCBI Taxonomy" id="65505"/>
    <lineage>
        <taxon>Bacteria</taxon>
        <taxon>Bacillati</taxon>
        <taxon>Actinomycetota</taxon>
        <taxon>Actinomycetes</taxon>
        <taxon>Micromonosporales</taxon>
        <taxon>Micromonosporaceae</taxon>
        <taxon>Virgisporangium</taxon>
    </lineage>
</organism>
<evidence type="ECO:0000259" key="4">
    <source>
        <dbReference type="Pfam" id="PF00144"/>
    </source>
</evidence>
<dbReference type="AlphaFoldDB" id="A0A8J3ZPC4"/>
<dbReference type="InterPro" id="IPR001466">
    <property type="entry name" value="Beta-lactam-related"/>
</dbReference>
<evidence type="ECO:0000256" key="3">
    <source>
        <dbReference type="SAM" id="SignalP"/>
    </source>
</evidence>
<dbReference type="Gene3D" id="3.40.710.10">
    <property type="entry name" value="DD-peptidase/beta-lactamase superfamily"/>
    <property type="match status" value="1"/>
</dbReference>
<keyword evidence="6" id="KW-1185">Reference proteome</keyword>
<dbReference type="InterPro" id="IPR012338">
    <property type="entry name" value="Beta-lactam/transpept-like"/>
</dbReference>
<sequence length="447" mass="46265">MRLTRRSVLAGAAASAVAGCSEPGGTAPAAPGTPVAASSAPPSVNAVNPDATSPDELIFTPGRTVRPAAAPASYGEQLLAVARRYQSPTPDNRAHGTHPGAVVLVAVDGEITVHGATGDAVRYGHGPVELPVARRVPMRPDSVFDLASITKVFTALLVLRQVDAGAVAVDAPVARYLPQFTGGRKGEVTVSMLLAHTSGLPVGLELAKARDRAAVLGTPLLPGAVPGGIMRYSSLGLMVLGQLVEKVAGRPLASLVADELTGPLGLRETGFKPLEWLSAADRETRLVATDARSNRGLLRGVVHDQVADAMGGVAPHAGLFGTAADLAVLGQMLINGGEYNGVRILKEDTVRSMLTNVNAGKQAIDADRPGRTATHGLGVELDQTWFMGKLARPLTFGHTGFTGTSLLVDPARRVTLVLLTNRAHPNWTWGNPDKPRAAVADALAPAL</sequence>
<dbReference type="Pfam" id="PF00144">
    <property type="entry name" value="Beta-lactamase"/>
    <property type="match status" value="1"/>
</dbReference>
<dbReference type="SUPFAM" id="SSF56601">
    <property type="entry name" value="beta-lactamase/transpeptidase-like"/>
    <property type="match status" value="1"/>
</dbReference>
<evidence type="ECO:0000313" key="6">
    <source>
        <dbReference type="Proteomes" id="UP000635606"/>
    </source>
</evidence>
<dbReference type="PROSITE" id="PS51318">
    <property type="entry name" value="TAT"/>
    <property type="match status" value="1"/>
</dbReference>
<comment type="caution">
    <text evidence="5">The sequence shown here is derived from an EMBL/GenBank/DDBJ whole genome shotgun (WGS) entry which is preliminary data.</text>
</comment>
<evidence type="ECO:0000256" key="1">
    <source>
        <dbReference type="ARBA" id="ARBA00022801"/>
    </source>
</evidence>
<feature type="domain" description="Beta-lactamase-related" evidence="4">
    <location>
        <begin position="96"/>
        <end position="428"/>
    </location>
</feature>
<feature type="chain" id="PRO_5038383315" description="Beta-lactamase-related domain-containing protein" evidence="3">
    <location>
        <begin position="19"/>
        <end position="447"/>
    </location>
</feature>
<dbReference type="GO" id="GO:0016787">
    <property type="term" value="F:hydrolase activity"/>
    <property type="evidence" value="ECO:0007669"/>
    <property type="project" value="UniProtKB-KW"/>
</dbReference>
<evidence type="ECO:0000256" key="2">
    <source>
        <dbReference type="SAM" id="MobiDB-lite"/>
    </source>
</evidence>
<dbReference type="RefSeq" id="WP_203927463.1">
    <property type="nucleotide sequence ID" value="NZ_BOPH01000027.1"/>
</dbReference>
<keyword evidence="3" id="KW-0732">Signal</keyword>
<keyword evidence="1" id="KW-0378">Hydrolase</keyword>
<name>A0A8J3ZPC4_9ACTN</name>
<dbReference type="Proteomes" id="UP000635606">
    <property type="component" value="Unassembled WGS sequence"/>
</dbReference>
<dbReference type="InterPro" id="IPR050789">
    <property type="entry name" value="Diverse_Enzym_Activities"/>
</dbReference>
<dbReference type="EMBL" id="BOPH01000027">
    <property type="protein sequence ID" value="GIJ67499.1"/>
    <property type="molecule type" value="Genomic_DNA"/>
</dbReference>
<proteinExistence type="predicted"/>
<dbReference type="PANTHER" id="PTHR43283:SF11">
    <property type="entry name" value="BETA-LACTAMASE-RELATED DOMAIN-CONTAINING PROTEIN"/>
    <property type="match status" value="1"/>
</dbReference>
<protein>
    <recommendedName>
        <fullName evidence="4">Beta-lactamase-related domain-containing protein</fullName>
    </recommendedName>
</protein>
<accession>A0A8J3ZPC4</accession>